<dbReference type="PROSITE" id="PS50927">
    <property type="entry name" value="BULB_LECTIN"/>
    <property type="match status" value="1"/>
</dbReference>
<evidence type="ECO:0000256" key="16">
    <source>
        <dbReference type="ARBA" id="ARBA00048679"/>
    </source>
</evidence>
<dbReference type="GO" id="GO:0016020">
    <property type="term" value="C:membrane"/>
    <property type="evidence" value="ECO:0007669"/>
    <property type="project" value="UniProtKB-SubCell"/>
</dbReference>
<dbReference type="InterPro" id="IPR017441">
    <property type="entry name" value="Protein_kinase_ATP_BS"/>
</dbReference>
<dbReference type="InterPro" id="IPR000719">
    <property type="entry name" value="Prot_kinase_dom"/>
</dbReference>
<dbReference type="CDD" id="cd00028">
    <property type="entry name" value="B_lectin"/>
    <property type="match status" value="1"/>
</dbReference>
<dbReference type="IntAct" id="A0A1D6F8W0">
    <property type="interactions" value="2"/>
</dbReference>
<accession>A0A1D6F8W0</accession>
<keyword evidence="2 17" id="KW-0723">Serine/threonine-protein kinase</keyword>
<evidence type="ECO:0000256" key="1">
    <source>
        <dbReference type="ARBA" id="ARBA00004479"/>
    </source>
</evidence>
<dbReference type="FunFam" id="1.10.510.10:FF:000227">
    <property type="entry name" value="Serine/threonine-protein kinase"/>
    <property type="match status" value="1"/>
</dbReference>
<dbReference type="ExpressionAtlas" id="A0A1D6F8W0">
    <property type="expression patterns" value="baseline and differential"/>
</dbReference>
<dbReference type="SUPFAM" id="SSF51110">
    <property type="entry name" value="alpha-D-mannose-specific plant lectins"/>
    <property type="match status" value="1"/>
</dbReference>
<evidence type="ECO:0000256" key="10">
    <source>
        <dbReference type="ARBA" id="ARBA00022989"/>
    </source>
</evidence>
<dbReference type="SMR" id="A0A1D6F8W0"/>
<keyword evidence="11" id="KW-0472">Membrane</keyword>
<dbReference type="eggNOG" id="ENOG502QUMK">
    <property type="taxonomic scope" value="Eukaryota"/>
</dbReference>
<keyword evidence="10" id="KW-1133">Transmembrane helix</keyword>
<keyword evidence="8 17" id="KW-0418">Kinase</keyword>
<dbReference type="InParanoid" id="A0A1D6F8W0"/>
<evidence type="ECO:0000256" key="7">
    <source>
        <dbReference type="ARBA" id="ARBA00022741"/>
    </source>
</evidence>
<dbReference type="SMART" id="SM00220">
    <property type="entry name" value="S_TKc"/>
    <property type="match status" value="1"/>
</dbReference>
<dbReference type="EC" id="2.7.11.1" evidence="17"/>
<keyword evidence="13 19" id="KW-0675">Receptor</keyword>
<feature type="binding site" evidence="18">
    <location>
        <position position="589"/>
    </location>
    <ligand>
        <name>ATP</name>
        <dbReference type="ChEBI" id="CHEBI:30616"/>
    </ligand>
</feature>
<evidence type="ECO:0000256" key="5">
    <source>
        <dbReference type="ARBA" id="ARBA00022692"/>
    </source>
</evidence>
<keyword evidence="14" id="KW-0325">Glycoprotein</keyword>
<dbReference type="SMART" id="SM00108">
    <property type="entry name" value="B_lectin"/>
    <property type="match status" value="1"/>
</dbReference>
<dbReference type="FunFam" id="3.30.200.20:FF:000059">
    <property type="entry name" value="S-receptor-like serine/threonine-protein kinase"/>
    <property type="match status" value="1"/>
</dbReference>
<keyword evidence="3" id="KW-0245">EGF-like domain</keyword>
<dbReference type="Pfam" id="PF08276">
    <property type="entry name" value="PAN_2"/>
    <property type="match status" value="1"/>
</dbReference>
<evidence type="ECO:0000256" key="6">
    <source>
        <dbReference type="ARBA" id="ARBA00022729"/>
    </source>
</evidence>
<dbReference type="Pfam" id="PF01453">
    <property type="entry name" value="B_lectin"/>
    <property type="match status" value="1"/>
</dbReference>
<evidence type="ECO:0000256" key="2">
    <source>
        <dbReference type="ARBA" id="ARBA00022527"/>
    </source>
</evidence>
<reference evidence="19" key="1">
    <citation type="submission" date="2015-12" db="EMBL/GenBank/DDBJ databases">
        <title>Update maize B73 reference genome by single molecule sequencing technologies.</title>
        <authorList>
            <consortium name="Maize Genome Sequencing Project"/>
            <person name="Ware D."/>
        </authorList>
    </citation>
    <scope>NUCLEOTIDE SEQUENCE [LARGE SCALE GENOMIC DNA]</scope>
    <source>
        <tissue evidence="19">Seedling</tissue>
    </source>
</reference>
<dbReference type="SMART" id="SM00473">
    <property type="entry name" value="PAN_AP"/>
    <property type="match status" value="1"/>
</dbReference>
<dbReference type="SUPFAM" id="SSF56112">
    <property type="entry name" value="Protein kinase-like (PK-like)"/>
    <property type="match status" value="1"/>
</dbReference>
<evidence type="ECO:0000256" key="11">
    <source>
        <dbReference type="ARBA" id="ARBA00023136"/>
    </source>
</evidence>
<dbReference type="PIRSF" id="PIRSF000641">
    <property type="entry name" value="SRK"/>
    <property type="match status" value="1"/>
</dbReference>
<comment type="catalytic activity">
    <reaction evidence="16 17">
        <text>L-seryl-[protein] + ATP = O-phospho-L-seryl-[protein] + ADP + H(+)</text>
        <dbReference type="Rhea" id="RHEA:17989"/>
        <dbReference type="Rhea" id="RHEA-COMP:9863"/>
        <dbReference type="Rhea" id="RHEA-COMP:11604"/>
        <dbReference type="ChEBI" id="CHEBI:15378"/>
        <dbReference type="ChEBI" id="CHEBI:29999"/>
        <dbReference type="ChEBI" id="CHEBI:30616"/>
        <dbReference type="ChEBI" id="CHEBI:83421"/>
        <dbReference type="ChEBI" id="CHEBI:456216"/>
        <dbReference type="EC" id="2.7.11.1"/>
    </reaction>
</comment>
<keyword evidence="12" id="KW-1015">Disulfide bond</keyword>
<keyword evidence="7 17" id="KW-0547">Nucleotide-binding</keyword>
<keyword evidence="4 17" id="KW-0808">Transferase</keyword>
<evidence type="ECO:0000256" key="13">
    <source>
        <dbReference type="ARBA" id="ARBA00023170"/>
    </source>
</evidence>
<comment type="catalytic activity">
    <reaction evidence="15 17">
        <text>L-threonyl-[protein] + ATP = O-phospho-L-threonyl-[protein] + ADP + H(+)</text>
        <dbReference type="Rhea" id="RHEA:46608"/>
        <dbReference type="Rhea" id="RHEA-COMP:11060"/>
        <dbReference type="Rhea" id="RHEA-COMP:11605"/>
        <dbReference type="ChEBI" id="CHEBI:15378"/>
        <dbReference type="ChEBI" id="CHEBI:30013"/>
        <dbReference type="ChEBI" id="CHEBI:30616"/>
        <dbReference type="ChEBI" id="CHEBI:61977"/>
        <dbReference type="ChEBI" id="CHEBI:456216"/>
        <dbReference type="EC" id="2.7.11.1"/>
    </reaction>
</comment>
<dbReference type="Pfam" id="PF00954">
    <property type="entry name" value="S_locus_glycop"/>
    <property type="match status" value="1"/>
</dbReference>
<evidence type="ECO:0000256" key="4">
    <source>
        <dbReference type="ARBA" id="ARBA00022679"/>
    </source>
</evidence>
<dbReference type="InterPro" id="IPR003609">
    <property type="entry name" value="Pan_app"/>
</dbReference>
<dbReference type="AlphaFoldDB" id="A0A1D6F8W0"/>
<evidence type="ECO:0000256" key="8">
    <source>
        <dbReference type="ARBA" id="ARBA00022777"/>
    </source>
</evidence>
<evidence type="ECO:0000256" key="12">
    <source>
        <dbReference type="ARBA" id="ARBA00023157"/>
    </source>
</evidence>
<comment type="subcellular location">
    <subcellularLocation>
        <location evidence="1">Membrane</location>
        <topology evidence="1">Single-pass type I membrane protein</topology>
    </subcellularLocation>
</comment>
<dbReference type="InterPro" id="IPR036426">
    <property type="entry name" value="Bulb-type_lectin_dom_sf"/>
</dbReference>
<dbReference type="GO" id="GO:0048544">
    <property type="term" value="P:recognition of pollen"/>
    <property type="evidence" value="ECO:0007669"/>
    <property type="project" value="InterPro"/>
</dbReference>
<organism evidence="19">
    <name type="scientific">Zea mays</name>
    <name type="common">Maize</name>
    <dbReference type="NCBI Taxonomy" id="4577"/>
    <lineage>
        <taxon>Eukaryota</taxon>
        <taxon>Viridiplantae</taxon>
        <taxon>Streptophyta</taxon>
        <taxon>Embryophyta</taxon>
        <taxon>Tracheophyta</taxon>
        <taxon>Spermatophyta</taxon>
        <taxon>Magnoliopsida</taxon>
        <taxon>Liliopsida</taxon>
        <taxon>Poales</taxon>
        <taxon>Poaceae</taxon>
        <taxon>PACMAD clade</taxon>
        <taxon>Panicoideae</taxon>
        <taxon>Andropogonodae</taxon>
        <taxon>Andropogoneae</taxon>
        <taxon>Tripsacinae</taxon>
        <taxon>Zea</taxon>
    </lineage>
</organism>
<dbReference type="Gene3D" id="1.10.510.10">
    <property type="entry name" value="Transferase(Phosphotransferase) domain 1"/>
    <property type="match status" value="1"/>
</dbReference>
<dbReference type="PANTHER" id="PTHR47974:SF19">
    <property type="entry name" value="RECEPTOR-LIKE SERINE_THREONINE-PROTEIN KINASE"/>
    <property type="match status" value="1"/>
</dbReference>
<dbReference type="InterPro" id="IPR024171">
    <property type="entry name" value="SRK-like_kinase"/>
</dbReference>
<dbReference type="EMBL" id="CM007648">
    <property type="protein sequence ID" value="ONM27593.1"/>
    <property type="molecule type" value="Genomic_DNA"/>
</dbReference>
<dbReference type="InterPro" id="IPR001480">
    <property type="entry name" value="Bulb-type_lectin_dom"/>
</dbReference>
<evidence type="ECO:0000256" key="18">
    <source>
        <dbReference type="PROSITE-ProRule" id="PRU10141"/>
    </source>
</evidence>
<evidence type="ECO:0000256" key="14">
    <source>
        <dbReference type="ARBA" id="ARBA00023180"/>
    </source>
</evidence>
<name>A0A1D6F8W0_MAIZE</name>
<dbReference type="GO" id="GO:0004674">
    <property type="term" value="F:protein serine/threonine kinase activity"/>
    <property type="evidence" value="ECO:0007669"/>
    <property type="project" value="UniProtKB-KW"/>
</dbReference>
<dbReference type="Pfam" id="PF00069">
    <property type="entry name" value="Pkinase"/>
    <property type="match status" value="1"/>
</dbReference>
<dbReference type="Gene3D" id="3.30.200.20">
    <property type="entry name" value="Phosphorylase Kinase, domain 1"/>
    <property type="match status" value="1"/>
</dbReference>
<comment type="similarity">
    <text evidence="17">Belongs to the protein kinase superfamily. Ser/Thr protein kinase family.</text>
</comment>
<dbReference type="GO" id="GO:0005524">
    <property type="term" value="F:ATP binding"/>
    <property type="evidence" value="ECO:0007669"/>
    <property type="project" value="UniProtKB-UniRule"/>
</dbReference>
<keyword evidence="5" id="KW-0812">Transmembrane</keyword>
<evidence type="ECO:0000256" key="9">
    <source>
        <dbReference type="ARBA" id="ARBA00022840"/>
    </source>
</evidence>
<dbReference type="PROSITE" id="PS00107">
    <property type="entry name" value="PROTEIN_KINASE_ATP"/>
    <property type="match status" value="1"/>
</dbReference>
<keyword evidence="9 17" id="KW-0067">ATP-binding</keyword>
<dbReference type="PANTHER" id="PTHR47974">
    <property type="entry name" value="OS07G0415500 PROTEIN"/>
    <property type="match status" value="1"/>
</dbReference>
<dbReference type="GO" id="GO:0051707">
    <property type="term" value="P:response to other organism"/>
    <property type="evidence" value="ECO:0007669"/>
    <property type="project" value="UniProtKB-ARBA"/>
</dbReference>
<dbReference type="Gene3D" id="2.90.10.10">
    <property type="entry name" value="Bulb-type lectin domain"/>
    <property type="match status" value="1"/>
</dbReference>
<dbReference type="InterPro" id="IPR000858">
    <property type="entry name" value="S_locus_glycoprot_dom"/>
</dbReference>
<evidence type="ECO:0000256" key="3">
    <source>
        <dbReference type="ARBA" id="ARBA00022536"/>
    </source>
</evidence>
<dbReference type="PROSITE" id="PS50011">
    <property type="entry name" value="PROTEIN_KINASE_DOM"/>
    <property type="match status" value="1"/>
</dbReference>
<evidence type="ECO:0000313" key="19">
    <source>
        <dbReference type="EMBL" id="ONM27593.1"/>
    </source>
</evidence>
<dbReference type="InterPro" id="IPR011009">
    <property type="entry name" value="Kinase-like_dom_sf"/>
</dbReference>
<gene>
    <name evidence="19" type="ORF">ZEAMMB73_Zm00001d007789</name>
</gene>
<dbReference type="InterPro" id="IPR008271">
    <property type="entry name" value="Ser/Thr_kinase_AS"/>
</dbReference>
<dbReference type="CDD" id="cd14066">
    <property type="entry name" value="STKc_IRAK"/>
    <property type="match status" value="1"/>
</dbReference>
<protein>
    <recommendedName>
        <fullName evidence="17">Receptor-like serine/threonine-protein kinase</fullName>
        <ecNumber evidence="17">2.7.11.1</ecNumber>
    </recommendedName>
</protein>
<dbReference type="PROSITE" id="PS50948">
    <property type="entry name" value="PAN"/>
    <property type="match status" value="1"/>
</dbReference>
<evidence type="ECO:0000256" key="15">
    <source>
        <dbReference type="ARBA" id="ARBA00047899"/>
    </source>
</evidence>
<dbReference type="PROSITE" id="PS00108">
    <property type="entry name" value="PROTEIN_KINASE_ST"/>
    <property type="match status" value="1"/>
</dbReference>
<sequence length="866" mass="93728">MPASPYSYTLLVGLFLVSLLLHSPRPCSCANYHTLAAGQALAVGDTLVSRNGKFALGFFPSGTTTTPAASKSSSSSDNNSNTTAVSNWYLGIWFNKIPVFTPVWIANRDDPFTDPDADPNNKLLPKRTLQISRDGNLVVVQEDNNAPQRTETLVVWSTTTTSSNTTSTNTNNTSTNTTNTVAELTHNGNLVVRDASASDASKVRWQSFDYPTDVYLPGSKLGRNKVTGLNRVFVSRKNRANPARGSYCVGVDSRFSQGIILSQCSSSVVYWASGTFSLSDVDPSDSGFISYNQIDNAQEQYYIYTIPNDTLSVYTAVETSGQIKGRVWVESSHAWRDFYTQPMNPCSVHAACGPFTVCTTTGGGDNNANMSCDCMEGFSIRSPSEWDLDDRAGGCTRNNQLDCATDRFLPVPGVQLAYDPVPMKATDADGCGQACATDCSCTAYSYASTTGGGGGGCSIWRGELLNTATASTTGDTLYLRLSAKDLQTLRENQRSGRPSKATVVTAASIAAGGFVIIALIVLLVCSWRRTSNTQDCDGTIIRSFTYSHLRHATRNFSDRLGGGGFGSVYKGTILGRDDDGSAVTTIAVKRLLDGARQGEKQFRAEVSSIGLIQHINLVKLVGFCCESDKRLLVYEHMVNGSLDVHLFNSNGGGGGGKDGVVVLDWSTRYQIAVGVARGLAYLHEGCRERIIHCDIKPENILLDASLVPKIADFGMAAIVPRDFSRVLTTFRGTIGYLAPEWIGGEAITEKVDAYSFGMVLLEIVSGRRNSPKVYTTNSCHVSYFPLQAITTMLHDGDVNSLVDPQLHGEFNLEEALRLCKVAFWCIQDNELDRPTMGEVVQALEGLHDVGMPPMPRQLATIARNEL</sequence>
<keyword evidence="6" id="KW-0732">Signal</keyword>
<evidence type="ECO:0000256" key="17">
    <source>
        <dbReference type="PIRNR" id="PIRNR000641"/>
    </source>
</evidence>
<dbReference type="PaxDb" id="4577-GRMZM2G135013_P01"/>
<dbReference type="CDD" id="cd01098">
    <property type="entry name" value="PAN_AP_plant"/>
    <property type="match status" value="1"/>
</dbReference>
<proteinExistence type="inferred from homology"/>